<name>A0A645JH46_9ZZZZ</name>
<accession>A0A645JH46</accession>
<evidence type="ECO:0000313" key="1">
    <source>
        <dbReference type="EMBL" id="MPN63018.1"/>
    </source>
</evidence>
<dbReference type="EMBL" id="VSSQ01141827">
    <property type="protein sequence ID" value="MPN63018.1"/>
    <property type="molecule type" value="Genomic_DNA"/>
</dbReference>
<organism evidence="1">
    <name type="scientific">bioreactor metagenome</name>
    <dbReference type="NCBI Taxonomy" id="1076179"/>
    <lineage>
        <taxon>unclassified sequences</taxon>
        <taxon>metagenomes</taxon>
        <taxon>ecological metagenomes</taxon>
    </lineage>
</organism>
<protein>
    <submittedName>
        <fullName evidence="1">Uncharacterized protein</fullName>
    </submittedName>
</protein>
<comment type="caution">
    <text evidence="1">The sequence shown here is derived from an EMBL/GenBank/DDBJ whole genome shotgun (WGS) entry which is preliminary data.</text>
</comment>
<sequence>MKDLIGFLNELESQKIYYRLNKVRDSIMVEITVPGQRWEAEFLADGNIEIEKFISDGTLFDKSELGNLFAKFSD</sequence>
<reference evidence="1" key="1">
    <citation type="submission" date="2019-08" db="EMBL/GenBank/DDBJ databases">
        <authorList>
            <person name="Kucharzyk K."/>
            <person name="Murdoch R.W."/>
            <person name="Higgins S."/>
            <person name="Loffler F."/>
        </authorList>
    </citation>
    <scope>NUCLEOTIDE SEQUENCE</scope>
</reference>
<dbReference type="AlphaFoldDB" id="A0A645JH46"/>
<proteinExistence type="predicted"/>
<gene>
    <name evidence="1" type="ORF">SDC9_210772</name>
</gene>